<dbReference type="InterPro" id="IPR050305">
    <property type="entry name" value="Small_GTPase_Rab"/>
</dbReference>
<keyword evidence="10" id="KW-0636">Prenylation</keyword>
<reference evidence="13" key="1">
    <citation type="submission" date="2004-11" db="EMBL/GenBank/DDBJ databases">
        <title>The full-length cDNA sequences of Schistosoma japonicum genes.</title>
        <authorList>
            <person name="Han Z."/>
        </authorList>
    </citation>
    <scope>NUCLEOTIDE SEQUENCE</scope>
</reference>
<dbReference type="SMART" id="SM00175">
    <property type="entry name" value="RAB"/>
    <property type="match status" value="1"/>
</dbReference>
<dbReference type="InterPro" id="IPR005225">
    <property type="entry name" value="Small_GTP-bd"/>
</dbReference>
<proteinExistence type="evidence at transcript level"/>
<evidence type="ECO:0000256" key="9">
    <source>
        <dbReference type="ARBA" id="ARBA00023288"/>
    </source>
</evidence>
<evidence type="ECO:0000256" key="10">
    <source>
        <dbReference type="ARBA" id="ARBA00023289"/>
    </source>
</evidence>
<evidence type="ECO:0000313" key="15">
    <source>
        <dbReference type="EMBL" id="TNN08826.1"/>
    </source>
</evidence>
<accession>Q5DET6</accession>
<evidence type="ECO:0000256" key="2">
    <source>
        <dbReference type="ARBA" id="ARBA00006270"/>
    </source>
</evidence>
<dbReference type="SMART" id="SM00173">
    <property type="entry name" value="RAS"/>
    <property type="match status" value="1"/>
</dbReference>
<reference evidence="15 16" key="5">
    <citation type="submission" date="2019-03" db="EMBL/GenBank/DDBJ databases">
        <title>An improved genome assembly of the fluke Schistosoma japonicum.</title>
        <authorList>
            <person name="Hu W."/>
            <person name="Luo F."/>
            <person name="Yin M."/>
            <person name="Mo X."/>
            <person name="Sun C."/>
            <person name="Wu Q."/>
            <person name="Zhu B."/>
            <person name="Xiang M."/>
            <person name="Wang J."/>
            <person name="Wang Y."/>
            <person name="Zhang T."/>
            <person name="Xu B."/>
            <person name="Zheng H."/>
            <person name="Feng Z."/>
        </authorList>
    </citation>
    <scope>NUCLEOTIDE SEQUENCE [LARGE SCALE GENOMIC DNA]</scope>
    <source>
        <strain evidence="15">HuSjv2</strain>
        <tissue evidence="15">Worms</tissue>
    </source>
</reference>
<reference evidence="13" key="2">
    <citation type="journal article" date="2006" name="PLoS Pathog.">
        <title>New perspectives on host-parasite interplay by comparative transcriptomic and proteomic analyses of Schistosoma japonicum.</title>
        <authorList>
            <person name="Liu F."/>
            <person name="Lu J."/>
            <person name="Hu W."/>
            <person name="Wang S.Y."/>
            <person name="Cui S.J."/>
            <person name="Chi M."/>
            <person name="Yan Q."/>
            <person name="Wang X.R."/>
            <person name="Song H.D."/>
            <person name="Xu X.N."/>
            <person name="Wang J.J."/>
            <person name="Zhang X.L."/>
            <person name="Zhang X."/>
            <person name="Wang Z.Q."/>
            <person name="Xue C.L."/>
            <person name="Brindley P.J."/>
            <person name="McManus D.P."/>
            <person name="Yang P.Y."/>
            <person name="Feng Z."/>
            <person name="Chen Z."/>
            <person name="Han Z.G."/>
        </authorList>
    </citation>
    <scope>NUCLEOTIDE SEQUENCE</scope>
</reference>
<dbReference type="NCBIfam" id="TIGR00231">
    <property type="entry name" value="small_GTP"/>
    <property type="match status" value="1"/>
</dbReference>
<evidence type="ECO:0000256" key="5">
    <source>
        <dbReference type="ARBA" id="ARBA00022741"/>
    </source>
</evidence>
<evidence type="ECO:0000256" key="8">
    <source>
        <dbReference type="ARBA" id="ARBA00023136"/>
    </source>
</evidence>
<dbReference type="EMBL" id="SKCS01000403">
    <property type="protein sequence ID" value="TNN08828.1"/>
    <property type="molecule type" value="Genomic_DNA"/>
</dbReference>
<gene>
    <name evidence="14" type="primary">Rab10</name>
    <name evidence="15" type="ORF">EWB00_006800</name>
</gene>
<keyword evidence="6" id="KW-0653">Protein transport</keyword>
<evidence type="ECO:0000256" key="4">
    <source>
        <dbReference type="ARBA" id="ARBA00022475"/>
    </source>
</evidence>
<keyword evidence="8" id="KW-0472">Membrane</keyword>
<dbReference type="GO" id="GO:0005525">
    <property type="term" value="F:GTP binding"/>
    <property type="evidence" value="ECO:0007669"/>
    <property type="project" value="UniProtKB-KW"/>
</dbReference>
<evidence type="ECO:0000256" key="11">
    <source>
        <dbReference type="ARBA" id="ARBA00039501"/>
    </source>
</evidence>
<dbReference type="SMART" id="SM00176">
    <property type="entry name" value="RAN"/>
    <property type="match status" value="1"/>
</dbReference>
<evidence type="ECO:0000313" key="13">
    <source>
        <dbReference type="EMBL" id="AAW25670.1"/>
    </source>
</evidence>
<evidence type="ECO:0000256" key="7">
    <source>
        <dbReference type="ARBA" id="ARBA00023134"/>
    </source>
</evidence>
<dbReference type="Pfam" id="PF00071">
    <property type="entry name" value="Ras"/>
    <property type="match status" value="1"/>
</dbReference>
<dbReference type="EMBL" id="AY813938">
    <property type="protein sequence ID" value="AAW25670.1"/>
    <property type="molecule type" value="mRNA"/>
</dbReference>
<dbReference type="FunFam" id="3.40.50.300:FF:000363">
    <property type="entry name" value="Secretion related GTPase srgA"/>
    <property type="match status" value="1"/>
</dbReference>
<evidence type="ECO:0000313" key="16">
    <source>
        <dbReference type="Proteomes" id="UP000311919"/>
    </source>
</evidence>
<dbReference type="OrthoDB" id="9989112at2759"/>
<name>Q5DET6_SCHJA</name>
<keyword evidence="5" id="KW-0547">Nucleotide-binding</keyword>
<dbReference type="Gene3D" id="3.40.50.300">
    <property type="entry name" value="P-loop containing nucleotide triphosphate hydrolases"/>
    <property type="match status" value="1"/>
</dbReference>
<evidence type="ECO:0000256" key="12">
    <source>
        <dbReference type="SAM" id="MobiDB-lite"/>
    </source>
</evidence>
<evidence type="ECO:0000256" key="6">
    <source>
        <dbReference type="ARBA" id="ARBA00022927"/>
    </source>
</evidence>
<protein>
    <recommendedName>
        <fullName evidence="11">Ras-related protein Rab-13</fullName>
    </recommendedName>
</protein>
<dbReference type="EMBL" id="SKCS01000403">
    <property type="protein sequence ID" value="TNN08826.1"/>
    <property type="molecule type" value="Genomic_DNA"/>
</dbReference>
<evidence type="ECO:0000256" key="3">
    <source>
        <dbReference type="ARBA" id="ARBA00022448"/>
    </source>
</evidence>
<keyword evidence="3" id="KW-0813">Transport</keyword>
<keyword evidence="7" id="KW-0342">GTP-binding</keyword>
<comment type="subcellular location">
    <subcellularLocation>
        <location evidence="1">Cell membrane</location>
        <topology evidence="1">Lipid-anchor</topology>
        <orientation evidence="1">Cytoplasmic side</orientation>
    </subcellularLocation>
</comment>
<dbReference type="STRING" id="6182.Q5DET6"/>
<dbReference type="SMART" id="SM00174">
    <property type="entry name" value="RHO"/>
    <property type="match status" value="1"/>
</dbReference>
<organism evidence="13">
    <name type="scientific">Schistosoma japonicum</name>
    <name type="common">Blood fluke</name>
    <dbReference type="NCBI Taxonomy" id="6182"/>
    <lineage>
        <taxon>Eukaryota</taxon>
        <taxon>Metazoa</taxon>
        <taxon>Spiralia</taxon>
        <taxon>Lophotrochozoa</taxon>
        <taxon>Platyhelminthes</taxon>
        <taxon>Trematoda</taxon>
        <taxon>Digenea</taxon>
        <taxon>Strigeidida</taxon>
        <taxon>Schistosomatoidea</taxon>
        <taxon>Schistosomatidae</taxon>
        <taxon>Schistosoma</taxon>
    </lineage>
</organism>
<evidence type="ECO:0000256" key="1">
    <source>
        <dbReference type="ARBA" id="ARBA00004342"/>
    </source>
</evidence>
<dbReference type="PRINTS" id="PR00449">
    <property type="entry name" value="RASTRNSFRMNG"/>
</dbReference>
<comment type="similarity">
    <text evidence="2">Belongs to the small GTPase superfamily. Rab family.</text>
</comment>
<dbReference type="SUPFAM" id="SSF52540">
    <property type="entry name" value="P-loop containing nucleoside triphosphate hydrolases"/>
    <property type="match status" value="1"/>
</dbReference>
<reference evidence="14" key="4">
    <citation type="submission" date="2009-03" db="EMBL/GenBank/DDBJ databases">
        <authorList>
            <person name="Gang L."/>
        </authorList>
    </citation>
    <scope>NUCLEOTIDE SEQUENCE</scope>
    <source>
        <strain evidence="14">Anhui</strain>
    </source>
</reference>
<dbReference type="GO" id="GO:0003924">
    <property type="term" value="F:GTPase activity"/>
    <property type="evidence" value="ECO:0007669"/>
    <property type="project" value="InterPro"/>
</dbReference>
<reference evidence="14" key="3">
    <citation type="journal article" date="2009" name="Nature">
        <title>The Schistosoma japonicum genome reveals features of host-parasite interplay.</title>
        <authorList>
            <person name="Liu F."/>
            <person name="Zhou Y."/>
            <person name="Wang Z.Q."/>
            <person name="Lu G."/>
            <person name="Zheng H."/>
            <person name="Brindley P.J."/>
            <person name="McManus D.P."/>
            <person name="Blair D."/>
            <person name="Zhang Q.H."/>
            <person name="Zhong Y."/>
            <person name="Wang S."/>
            <person name="Han Z.G."/>
            <person name="Chen Z."/>
        </authorList>
    </citation>
    <scope>NUCLEOTIDE SEQUENCE</scope>
    <source>
        <strain evidence="14">Anhui</strain>
    </source>
</reference>
<dbReference type="EMBL" id="FN319570">
    <property type="protein sequence ID" value="CAX75297.1"/>
    <property type="molecule type" value="mRNA"/>
</dbReference>
<dbReference type="PROSITE" id="PS51421">
    <property type="entry name" value="RAS"/>
    <property type="match status" value="1"/>
</dbReference>
<dbReference type="CDD" id="cd01867">
    <property type="entry name" value="Rab8_Rab10_Rab13_like"/>
    <property type="match status" value="1"/>
</dbReference>
<dbReference type="PROSITE" id="PS51420">
    <property type="entry name" value="RHO"/>
    <property type="match status" value="1"/>
</dbReference>
<dbReference type="AlphaFoldDB" id="Q5DET6"/>
<dbReference type="PANTHER" id="PTHR47980">
    <property type="entry name" value="LD44762P"/>
    <property type="match status" value="1"/>
</dbReference>
<sequence length="205" mass="23214">MAKKSYDALFKLLLIGDSGVGKTCLLIRYVDGSYSPSFISTIGIDFKIKTIELEGKKIKLQIWDTAGQERFHTITTSYYRGAMGIMMIYDITNRRTFDNIQTWMKNICDYASEDVEKLVVGNKCDFDNRRAVSYEEGSEKARLHRIKFLETSAMTGENVNKAFEELTLAILRKTPTRGHEPSTVTQSHRLVDPLNSKSESCCGKG</sequence>
<keyword evidence="4" id="KW-1003">Cell membrane</keyword>
<dbReference type="GO" id="GO:0005886">
    <property type="term" value="C:plasma membrane"/>
    <property type="evidence" value="ECO:0007669"/>
    <property type="project" value="UniProtKB-SubCell"/>
</dbReference>
<dbReference type="InterPro" id="IPR027417">
    <property type="entry name" value="P-loop_NTPase"/>
</dbReference>
<evidence type="ECO:0000313" key="14">
    <source>
        <dbReference type="EMBL" id="CAX70485.1"/>
    </source>
</evidence>
<dbReference type="Proteomes" id="UP000311919">
    <property type="component" value="Unassembled WGS sequence"/>
</dbReference>
<dbReference type="GO" id="GO:0015031">
    <property type="term" value="P:protein transport"/>
    <property type="evidence" value="ECO:0007669"/>
    <property type="project" value="UniProtKB-KW"/>
</dbReference>
<dbReference type="EMBL" id="FN314753">
    <property type="protein sequence ID" value="CAX70485.1"/>
    <property type="molecule type" value="mRNA"/>
</dbReference>
<dbReference type="EMBL" id="FN319569">
    <property type="protein sequence ID" value="CAX75296.1"/>
    <property type="molecule type" value="mRNA"/>
</dbReference>
<dbReference type="PROSITE" id="PS51419">
    <property type="entry name" value="RAB"/>
    <property type="match status" value="1"/>
</dbReference>
<keyword evidence="16" id="KW-1185">Reference proteome</keyword>
<dbReference type="InterPro" id="IPR001806">
    <property type="entry name" value="Small_GTPase"/>
</dbReference>
<dbReference type="EMBL" id="FN319568">
    <property type="protein sequence ID" value="CAX75295.1"/>
    <property type="molecule type" value="mRNA"/>
</dbReference>
<feature type="region of interest" description="Disordered" evidence="12">
    <location>
        <begin position="176"/>
        <end position="205"/>
    </location>
</feature>
<keyword evidence="9" id="KW-0449">Lipoprotein</keyword>
<dbReference type="SMART" id="SM00177">
    <property type="entry name" value="ARF"/>
    <property type="match status" value="1"/>
</dbReference>